<keyword evidence="3" id="KW-1185">Reference proteome</keyword>
<evidence type="ECO:0000313" key="2">
    <source>
        <dbReference type="EMBL" id="AXC10667.1"/>
    </source>
</evidence>
<organism evidence="2 3">
    <name type="scientific">Acidisarcina polymorpha</name>
    <dbReference type="NCBI Taxonomy" id="2211140"/>
    <lineage>
        <taxon>Bacteria</taxon>
        <taxon>Pseudomonadati</taxon>
        <taxon>Acidobacteriota</taxon>
        <taxon>Terriglobia</taxon>
        <taxon>Terriglobales</taxon>
        <taxon>Acidobacteriaceae</taxon>
        <taxon>Acidisarcina</taxon>
    </lineage>
</organism>
<dbReference type="KEGG" id="abas:ACPOL_1319"/>
<proteinExistence type="predicted"/>
<dbReference type="Proteomes" id="UP000253606">
    <property type="component" value="Chromosome"/>
</dbReference>
<gene>
    <name evidence="2" type="ORF">ACPOL_1319</name>
</gene>
<dbReference type="InterPro" id="IPR039022">
    <property type="entry name" value="KaiB-like"/>
</dbReference>
<dbReference type="CDD" id="cd02978">
    <property type="entry name" value="KaiB_like"/>
    <property type="match status" value="1"/>
</dbReference>
<protein>
    <submittedName>
        <fullName evidence="2">Circadian oscillation regulator KaiB</fullName>
    </submittedName>
</protein>
<dbReference type="Gene3D" id="3.40.30.10">
    <property type="entry name" value="Glutaredoxin"/>
    <property type="match status" value="1"/>
</dbReference>
<dbReference type="OrthoDB" id="5458519at2"/>
<accession>A0A2Z5FVX7</accession>
<reference evidence="2 3" key="1">
    <citation type="journal article" date="2018" name="Front. Microbiol.">
        <title>Hydrolytic Capabilities as a Key to Environmental Success: Chitinolytic and Cellulolytic Acidobacteria From Acidic Sub-arctic Soils and Boreal Peatlands.</title>
        <authorList>
            <person name="Belova S.E."/>
            <person name="Ravin N.V."/>
            <person name="Pankratov T.A."/>
            <person name="Rakitin A.L."/>
            <person name="Ivanova A.A."/>
            <person name="Beletsky A.V."/>
            <person name="Mardanov A.V."/>
            <person name="Sinninghe Damste J.S."/>
            <person name="Dedysh S.N."/>
        </authorList>
    </citation>
    <scope>NUCLEOTIDE SEQUENCE [LARGE SCALE GENOMIC DNA]</scope>
    <source>
        <strain evidence="2 3">SBC82</strain>
    </source>
</reference>
<dbReference type="Pfam" id="PF07689">
    <property type="entry name" value="KaiB"/>
    <property type="match status" value="1"/>
</dbReference>
<dbReference type="SUPFAM" id="SSF52833">
    <property type="entry name" value="Thioredoxin-like"/>
    <property type="match status" value="1"/>
</dbReference>
<name>A0A2Z5FVX7_9BACT</name>
<dbReference type="AlphaFoldDB" id="A0A2Z5FVX7"/>
<dbReference type="EMBL" id="CP030840">
    <property type="protein sequence ID" value="AXC10667.1"/>
    <property type="molecule type" value="Genomic_DNA"/>
</dbReference>
<dbReference type="RefSeq" id="WP_114206256.1">
    <property type="nucleotide sequence ID" value="NZ_CP030840.1"/>
</dbReference>
<dbReference type="InterPro" id="IPR036249">
    <property type="entry name" value="Thioredoxin-like_sf"/>
</dbReference>
<dbReference type="PANTHER" id="PTHR41709">
    <property type="entry name" value="KAIB-LIKE PROTEIN 1"/>
    <property type="match status" value="1"/>
</dbReference>
<dbReference type="GO" id="GO:0048511">
    <property type="term" value="P:rhythmic process"/>
    <property type="evidence" value="ECO:0007669"/>
    <property type="project" value="InterPro"/>
</dbReference>
<dbReference type="InterPro" id="IPR011649">
    <property type="entry name" value="KaiB_domain"/>
</dbReference>
<evidence type="ECO:0000259" key="1">
    <source>
        <dbReference type="SMART" id="SM01248"/>
    </source>
</evidence>
<sequence length="114" mass="12909">MSARKNPIAESTPLPKALDEKNRPYLLRLYVAGGTAQSTRAIIDARRLCDDHLAGKYRLEVVDIYQRPVLARDEQIIAVPTLVRHYPKPLRRLVGDFSNAERILIALDLLVHPT</sequence>
<dbReference type="PANTHER" id="PTHR41709:SF2">
    <property type="entry name" value="CIRCADIAN CLOCK PROTEIN KAIB2"/>
    <property type="match status" value="1"/>
</dbReference>
<feature type="domain" description="KaiB" evidence="1">
    <location>
        <begin position="28"/>
        <end position="109"/>
    </location>
</feature>
<dbReference type="SMART" id="SM01248">
    <property type="entry name" value="KaiB"/>
    <property type="match status" value="1"/>
</dbReference>
<evidence type="ECO:0000313" key="3">
    <source>
        <dbReference type="Proteomes" id="UP000253606"/>
    </source>
</evidence>